<dbReference type="Proteomes" id="UP000183649">
    <property type="component" value="Unassembled WGS sequence"/>
</dbReference>
<reference evidence="2" key="1">
    <citation type="submission" date="2015-08" db="EMBL/GenBank/DDBJ databases">
        <authorList>
            <person name="Varghese N."/>
        </authorList>
    </citation>
    <scope>NUCLEOTIDE SEQUENCE [LARGE SCALE GENOMIC DNA]</scope>
    <source>
        <strain evidence="2">DSM 18181</strain>
    </source>
</reference>
<keyword evidence="2" id="KW-1185">Reference proteome</keyword>
<dbReference type="AlphaFoldDB" id="A0A0K6I5R8"/>
<evidence type="ECO:0000313" key="2">
    <source>
        <dbReference type="Proteomes" id="UP000183649"/>
    </source>
</evidence>
<dbReference type="OrthoDB" id="9152715at2"/>
<dbReference type="STRING" id="339866.GCA_001418255_02205"/>
<dbReference type="Gene3D" id="3.40.50.10170">
    <property type="match status" value="1"/>
</dbReference>
<proteinExistence type="predicted"/>
<dbReference type="SUPFAM" id="SSF82549">
    <property type="entry name" value="DAK1/DegV-like"/>
    <property type="match status" value="1"/>
</dbReference>
<accession>A0A0K6I5R8</accession>
<dbReference type="InterPro" id="IPR003797">
    <property type="entry name" value="DegV"/>
</dbReference>
<protein>
    <submittedName>
        <fullName evidence="1">Uncharacterized protein</fullName>
    </submittedName>
</protein>
<sequence length="352" mass="38929">MHDDEKNAYLLGFASTQQKLPEREEALPIDPDRAQIPLTGLMVDAGTDLSGTMAADRRVRILPLTIQWPGRSLLDKGTAEIRTVSRQLSHERIRSAEVSAPSVEALSYRMHPHLALNFDRLLLLATHPALVDASRSVDQMLKDHHDEITHLRRERHLRPDYALHVIPTGSLLSGPALQARLLLQSAEMRMGDVPGLLNLAKSLADRTEVWLAPGHPGDVAFTLGRLEHPDLSPWVEACSPRLTQIMHRYPVLSCKSGRFGLESRTNKWKAAATRVIETAAQAIEQGTLAAPAIQLSFDGSIRELRDWPEMQALKKVAAAHEVKLHVTHMSLGGRVWASAQSLSLALIRKAAD</sequence>
<dbReference type="EMBL" id="CYHF01000007">
    <property type="protein sequence ID" value="CUA98607.1"/>
    <property type="molecule type" value="Genomic_DNA"/>
</dbReference>
<gene>
    <name evidence="1" type="ORF">Ga0061069_107166</name>
</gene>
<organism evidence="1 2">
    <name type="scientific">Thiomonas bhubaneswarensis</name>
    <dbReference type="NCBI Taxonomy" id="339866"/>
    <lineage>
        <taxon>Bacteria</taxon>
        <taxon>Pseudomonadati</taxon>
        <taxon>Pseudomonadota</taxon>
        <taxon>Betaproteobacteria</taxon>
        <taxon>Burkholderiales</taxon>
        <taxon>Thiomonas</taxon>
    </lineage>
</organism>
<dbReference type="RefSeq" id="WP_055451061.1">
    <property type="nucleotide sequence ID" value="NZ_CYHF01000007.1"/>
</dbReference>
<evidence type="ECO:0000313" key="1">
    <source>
        <dbReference type="EMBL" id="CUA98607.1"/>
    </source>
</evidence>
<name>A0A0K6I5R8_9BURK</name>
<dbReference type="PROSITE" id="PS51482">
    <property type="entry name" value="DEGV"/>
    <property type="match status" value="1"/>
</dbReference>